<accession>A0A0D5Y7T5</accession>
<gene>
    <name evidence="1" type="ORF">PCL1606_59530</name>
</gene>
<protein>
    <submittedName>
        <fullName evidence="1">Uncharacterized protein</fullName>
    </submittedName>
</protein>
<name>A0A0D5Y7T5_9PSED</name>
<reference evidence="1 2" key="1">
    <citation type="journal article" date="2015" name="Mol. Plant Microbe Interact.">
        <title>Comparative Genomic Analysis of Pseudomonas chlororaphis PCL1606 Reveals New Insight into Antifungal Compounds Involved in Biocontrol.</title>
        <authorList>
            <person name="Calderon C.E."/>
            <person name="Ramos C."/>
            <person name="de Vicente A."/>
            <person name="Cazorla F.M."/>
        </authorList>
    </citation>
    <scope>NUCLEOTIDE SEQUENCE [LARGE SCALE GENOMIC DNA]</scope>
    <source>
        <strain evidence="1 2">PCL1606</strain>
    </source>
</reference>
<dbReference type="EMBL" id="CP011110">
    <property type="protein sequence ID" value="AKA27396.1"/>
    <property type="molecule type" value="Genomic_DNA"/>
</dbReference>
<dbReference type="PATRIC" id="fig|587753.10.peg.5935"/>
<evidence type="ECO:0000313" key="2">
    <source>
        <dbReference type="Proteomes" id="UP000032748"/>
    </source>
</evidence>
<sequence length="44" mass="4593">MGLLMPEVGMRTGCNFPCNSAGGVLRTALLWCTHGSHCLSARSG</sequence>
<evidence type="ECO:0000313" key="1">
    <source>
        <dbReference type="EMBL" id="AKA27396.1"/>
    </source>
</evidence>
<dbReference type="Proteomes" id="UP000032748">
    <property type="component" value="Chromosome"/>
</dbReference>
<dbReference type="AlphaFoldDB" id="A0A0D5Y7T5"/>
<dbReference type="KEGG" id="pcz:PCL1606_59530"/>
<proteinExistence type="predicted"/>
<organism evidence="1 2">
    <name type="scientific">Pseudomonas chlororaphis</name>
    <dbReference type="NCBI Taxonomy" id="587753"/>
    <lineage>
        <taxon>Bacteria</taxon>
        <taxon>Pseudomonadati</taxon>
        <taxon>Pseudomonadota</taxon>
        <taxon>Gammaproteobacteria</taxon>
        <taxon>Pseudomonadales</taxon>
        <taxon>Pseudomonadaceae</taxon>
        <taxon>Pseudomonas</taxon>
    </lineage>
</organism>